<dbReference type="GO" id="GO:0006281">
    <property type="term" value="P:DNA repair"/>
    <property type="evidence" value="ECO:0007669"/>
    <property type="project" value="TreeGrafter"/>
</dbReference>
<protein>
    <recommendedName>
        <fullName evidence="5">Helicase C-terminal domain-containing protein</fullName>
    </recommendedName>
</protein>
<dbReference type="InterPro" id="IPR050628">
    <property type="entry name" value="SNF2_RAD54_helicase_TF"/>
</dbReference>
<feature type="transmembrane region" description="Helical" evidence="4">
    <location>
        <begin position="62"/>
        <end position="84"/>
    </location>
</feature>
<dbReference type="SMART" id="SM00490">
    <property type="entry name" value="HELICc"/>
    <property type="match status" value="1"/>
</dbReference>
<keyword evidence="7" id="KW-1185">Reference proteome</keyword>
<accession>A0A0D0CK26</accession>
<dbReference type="PROSITE" id="PS51194">
    <property type="entry name" value="HELICASE_CTER"/>
    <property type="match status" value="1"/>
</dbReference>
<evidence type="ECO:0000256" key="2">
    <source>
        <dbReference type="ARBA" id="ARBA00022801"/>
    </source>
</evidence>
<evidence type="ECO:0000256" key="3">
    <source>
        <dbReference type="ARBA" id="ARBA00022840"/>
    </source>
</evidence>
<dbReference type="Gene3D" id="3.40.50.300">
    <property type="entry name" value="P-loop containing nucleotide triphosphate hydrolases"/>
    <property type="match status" value="1"/>
</dbReference>
<dbReference type="AlphaFoldDB" id="A0A0D0CK26"/>
<keyword evidence="4" id="KW-0472">Membrane</keyword>
<dbReference type="GO" id="GO:0005524">
    <property type="term" value="F:ATP binding"/>
    <property type="evidence" value="ECO:0007669"/>
    <property type="project" value="UniProtKB-KW"/>
</dbReference>
<keyword evidence="3" id="KW-0067">ATP-binding</keyword>
<evidence type="ECO:0000256" key="4">
    <source>
        <dbReference type="SAM" id="Phobius"/>
    </source>
</evidence>
<proteinExistence type="predicted"/>
<evidence type="ECO:0000313" key="6">
    <source>
        <dbReference type="EMBL" id="KIK55393.1"/>
    </source>
</evidence>
<dbReference type="InterPro" id="IPR049730">
    <property type="entry name" value="SNF2/RAD54-like_C"/>
</dbReference>
<dbReference type="GO" id="GO:0005634">
    <property type="term" value="C:nucleus"/>
    <property type="evidence" value="ECO:0007669"/>
    <property type="project" value="TreeGrafter"/>
</dbReference>
<dbReference type="GO" id="GO:0016787">
    <property type="term" value="F:hydrolase activity"/>
    <property type="evidence" value="ECO:0007669"/>
    <property type="project" value="UniProtKB-KW"/>
</dbReference>
<dbReference type="PANTHER" id="PTHR45626">
    <property type="entry name" value="TRANSCRIPTION TERMINATION FACTOR 2-RELATED"/>
    <property type="match status" value="1"/>
</dbReference>
<dbReference type="Proteomes" id="UP000053593">
    <property type="component" value="Unassembled WGS sequence"/>
</dbReference>
<keyword evidence="2" id="KW-0378">Hydrolase</keyword>
<dbReference type="OrthoDB" id="448448at2759"/>
<feature type="domain" description="Helicase C-terminal" evidence="5">
    <location>
        <begin position="1"/>
        <end position="145"/>
    </location>
</feature>
<keyword evidence="4" id="KW-0812">Transmembrane</keyword>
<organism evidence="6 7">
    <name type="scientific">Collybiopsis luxurians FD-317 M1</name>
    <dbReference type="NCBI Taxonomy" id="944289"/>
    <lineage>
        <taxon>Eukaryota</taxon>
        <taxon>Fungi</taxon>
        <taxon>Dikarya</taxon>
        <taxon>Basidiomycota</taxon>
        <taxon>Agaricomycotina</taxon>
        <taxon>Agaricomycetes</taxon>
        <taxon>Agaricomycetidae</taxon>
        <taxon>Agaricales</taxon>
        <taxon>Marasmiineae</taxon>
        <taxon>Omphalotaceae</taxon>
        <taxon>Collybiopsis</taxon>
        <taxon>Collybiopsis luxurians</taxon>
    </lineage>
</organism>
<dbReference type="SUPFAM" id="SSF52540">
    <property type="entry name" value="P-loop containing nucleoside triphosphate hydrolases"/>
    <property type="match status" value="1"/>
</dbReference>
<dbReference type="GO" id="GO:0008094">
    <property type="term" value="F:ATP-dependent activity, acting on DNA"/>
    <property type="evidence" value="ECO:0007669"/>
    <property type="project" value="TreeGrafter"/>
</dbReference>
<dbReference type="InterPro" id="IPR027417">
    <property type="entry name" value="P-loop_NTPase"/>
</dbReference>
<dbReference type="InterPro" id="IPR001650">
    <property type="entry name" value="Helicase_C-like"/>
</dbReference>
<dbReference type="Pfam" id="PF00271">
    <property type="entry name" value="Helicase_C"/>
    <property type="match status" value="1"/>
</dbReference>
<keyword evidence="4" id="KW-1133">Transmembrane helix</keyword>
<dbReference type="HOGENOM" id="CLU_000315_30_1_1"/>
<gene>
    <name evidence="6" type="ORF">GYMLUDRAFT_175659</name>
</gene>
<evidence type="ECO:0000313" key="7">
    <source>
        <dbReference type="Proteomes" id="UP000053593"/>
    </source>
</evidence>
<evidence type="ECO:0000259" key="5">
    <source>
        <dbReference type="PROSITE" id="PS51194"/>
    </source>
</evidence>
<evidence type="ECO:0000256" key="1">
    <source>
        <dbReference type="ARBA" id="ARBA00022741"/>
    </source>
</evidence>
<sequence length="145" mass="16227">MLHILNEIKSRPGNEKTVIFLQFTSVLDIIQSFLSREGINYTCLDGTMNTTQRKEALNAVKMVYSTTVVLVLLMAGGTGINLGACNNVILFDLWWNPAIEEQAVSRAHHMGQKKAVHVYKLVTVGTVERCMLEVSVTFISFSFRC</sequence>
<reference evidence="6 7" key="1">
    <citation type="submission" date="2014-04" db="EMBL/GenBank/DDBJ databases">
        <title>Evolutionary Origins and Diversification of the Mycorrhizal Mutualists.</title>
        <authorList>
            <consortium name="DOE Joint Genome Institute"/>
            <consortium name="Mycorrhizal Genomics Consortium"/>
            <person name="Kohler A."/>
            <person name="Kuo A."/>
            <person name="Nagy L.G."/>
            <person name="Floudas D."/>
            <person name="Copeland A."/>
            <person name="Barry K.W."/>
            <person name="Cichocki N."/>
            <person name="Veneault-Fourrey C."/>
            <person name="LaButti K."/>
            <person name="Lindquist E.A."/>
            <person name="Lipzen A."/>
            <person name="Lundell T."/>
            <person name="Morin E."/>
            <person name="Murat C."/>
            <person name="Riley R."/>
            <person name="Ohm R."/>
            <person name="Sun H."/>
            <person name="Tunlid A."/>
            <person name="Henrissat B."/>
            <person name="Grigoriev I.V."/>
            <person name="Hibbett D.S."/>
            <person name="Martin F."/>
        </authorList>
    </citation>
    <scope>NUCLEOTIDE SEQUENCE [LARGE SCALE GENOMIC DNA]</scope>
    <source>
        <strain evidence="6 7">FD-317 M1</strain>
    </source>
</reference>
<dbReference type="EMBL" id="KN834806">
    <property type="protein sequence ID" value="KIK55393.1"/>
    <property type="molecule type" value="Genomic_DNA"/>
</dbReference>
<keyword evidence="1" id="KW-0547">Nucleotide-binding</keyword>
<name>A0A0D0CK26_9AGAR</name>
<dbReference type="CDD" id="cd18793">
    <property type="entry name" value="SF2_C_SNF"/>
    <property type="match status" value="1"/>
</dbReference>
<dbReference type="PANTHER" id="PTHR45626:SF14">
    <property type="entry name" value="ATP-DEPENDENT DNA HELICASE (EUROFUNG)"/>
    <property type="match status" value="1"/>
</dbReference>